<evidence type="ECO:0000313" key="2">
    <source>
        <dbReference type="Proteomes" id="UP000799764"/>
    </source>
</evidence>
<organism evidence="1 2">
    <name type="scientific">Karstenula rhodostoma CBS 690.94</name>
    <dbReference type="NCBI Taxonomy" id="1392251"/>
    <lineage>
        <taxon>Eukaryota</taxon>
        <taxon>Fungi</taxon>
        <taxon>Dikarya</taxon>
        <taxon>Ascomycota</taxon>
        <taxon>Pezizomycotina</taxon>
        <taxon>Dothideomycetes</taxon>
        <taxon>Pleosporomycetidae</taxon>
        <taxon>Pleosporales</taxon>
        <taxon>Massarineae</taxon>
        <taxon>Didymosphaeriaceae</taxon>
        <taxon>Karstenula</taxon>
    </lineage>
</organism>
<keyword evidence="2" id="KW-1185">Reference proteome</keyword>
<dbReference type="Proteomes" id="UP000799764">
    <property type="component" value="Unassembled WGS sequence"/>
</dbReference>
<proteinExistence type="predicted"/>
<evidence type="ECO:0000313" key="1">
    <source>
        <dbReference type="EMBL" id="KAF2437694.1"/>
    </source>
</evidence>
<protein>
    <submittedName>
        <fullName evidence="1">Uncharacterized protein</fullName>
    </submittedName>
</protein>
<dbReference type="AlphaFoldDB" id="A0A9P4P3L3"/>
<sequence>MSTNLEFEDHSELNADGVTIQENHPGDTMGLMMGISADDLSLEQALYYRSISNARIRQAFEEVGHSVEGVFQDEKVGEYCEHCNTQLVGDKCLLCSYYQQLARSLQQKKAELEKQHKAKFFEAFDKLKSFADGDEHFYAAYMSTVILYNYINNDESRLSAISQGFIPADIIALALLGDAIKPSPYFPEETPSPYWKGSSPPKDFIGSGLHLIVETRDEVRSARRKLTEIGNNITEAPNRLLAEDILAVCDQCQTKWDDADKLEPEIRGLYDELVDIEAAWWQHKEESKKMIEKVPRWRRSQLL</sequence>
<accession>A0A9P4P3L3</accession>
<name>A0A9P4P3L3_9PLEO</name>
<reference evidence="1" key="1">
    <citation type="journal article" date="2020" name="Stud. Mycol.">
        <title>101 Dothideomycetes genomes: a test case for predicting lifestyles and emergence of pathogens.</title>
        <authorList>
            <person name="Haridas S."/>
            <person name="Albert R."/>
            <person name="Binder M."/>
            <person name="Bloem J."/>
            <person name="Labutti K."/>
            <person name="Salamov A."/>
            <person name="Andreopoulos B."/>
            <person name="Baker S."/>
            <person name="Barry K."/>
            <person name="Bills G."/>
            <person name="Bluhm B."/>
            <person name="Cannon C."/>
            <person name="Castanera R."/>
            <person name="Culley D."/>
            <person name="Daum C."/>
            <person name="Ezra D."/>
            <person name="Gonzalez J."/>
            <person name="Henrissat B."/>
            <person name="Kuo A."/>
            <person name="Liang C."/>
            <person name="Lipzen A."/>
            <person name="Lutzoni F."/>
            <person name="Magnuson J."/>
            <person name="Mondo S."/>
            <person name="Nolan M."/>
            <person name="Ohm R."/>
            <person name="Pangilinan J."/>
            <person name="Park H.-J."/>
            <person name="Ramirez L."/>
            <person name="Alfaro M."/>
            <person name="Sun H."/>
            <person name="Tritt A."/>
            <person name="Yoshinaga Y."/>
            <person name="Zwiers L.-H."/>
            <person name="Turgeon B."/>
            <person name="Goodwin S."/>
            <person name="Spatafora J."/>
            <person name="Crous P."/>
            <person name="Grigoriev I."/>
        </authorList>
    </citation>
    <scope>NUCLEOTIDE SEQUENCE</scope>
    <source>
        <strain evidence="1">CBS 690.94</strain>
    </source>
</reference>
<comment type="caution">
    <text evidence="1">The sequence shown here is derived from an EMBL/GenBank/DDBJ whole genome shotgun (WGS) entry which is preliminary data.</text>
</comment>
<gene>
    <name evidence="1" type="ORF">P171DRAFT_492036</name>
</gene>
<dbReference type="EMBL" id="MU001515">
    <property type="protein sequence ID" value="KAF2437694.1"/>
    <property type="molecule type" value="Genomic_DNA"/>
</dbReference>